<proteinExistence type="predicted"/>
<gene>
    <name evidence="1" type="ORF">LCGC14_1697040</name>
</gene>
<protein>
    <submittedName>
        <fullName evidence="1">Uncharacterized protein</fullName>
    </submittedName>
</protein>
<reference evidence="1" key="1">
    <citation type="journal article" date="2015" name="Nature">
        <title>Complex archaea that bridge the gap between prokaryotes and eukaryotes.</title>
        <authorList>
            <person name="Spang A."/>
            <person name="Saw J.H."/>
            <person name="Jorgensen S.L."/>
            <person name="Zaremba-Niedzwiedzka K."/>
            <person name="Martijn J."/>
            <person name="Lind A.E."/>
            <person name="van Eijk R."/>
            <person name="Schleper C."/>
            <person name="Guy L."/>
            <person name="Ettema T.J."/>
        </authorList>
    </citation>
    <scope>NUCLEOTIDE SEQUENCE</scope>
</reference>
<dbReference type="EMBL" id="LAZR01014930">
    <property type="protein sequence ID" value="KKM15339.1"/>
    <property type="molecule type" value="Genomic_DNA"/>
</dbReference>
<name>A0A0F9I6Q1_9ZZZZ</name>
<comment type="caution">
    <text evidence="1">The sequence shown here is derived from an EMBL/GenBank/DDBJ whole genome shotgun (WGS) entry which is preliminary data.</text>
</comment>
<accession>A0A0F9I6Q1</accession>
<evidence type="ECO:0000313" key="1">
    <source>
        <dbReference type="EMBL" id="KKM15339.1"/>
    </source>
</evidence>
<dbReference type="AlphaFoldDB" id="A0A0F9I6Q1"/>
<feature type="non-terminal residue" evidence="1">
    <location>
        <position position="149"/>
    </location>
</feature>
<sequence length="149" mass="17252">MKVKFAGTGGVNPFYLYIDRLKVTKECHTLDINSTITVNSDSENIRLLYSYRTNVSTPIYFNVWNNDLHIWDVISTSTHTAFTPLSFALTDAHININNRVVLSHYIKTEDNSFSLDLDLLKIIEFDYFETDPVFNDDQDPFTFVGWIKV</sequence>
<organism evidence="1">
    <name type="scientific">marine sediment metagenome</name>
    <dbReference type="NCBI Taxonomy" id="412755"/>
    <lineage>
        <taxon>unclassified sequences</taxon>
        <taxon>metagenomes</taxon>
        <taxon>ecological metagenomes</taxon>
    </lineage>
</organism>